<dbReference type="InterPro" id="IPR000653">
    <property type="entry name" value="DegT/StrS_aminotransferase"/>
</dbReference>
<organism evidence="6 7">
    <name type="scientific">Thalassolituus maritimus</name>
    <dbReference type="NCBI Taxonomy" id="484498"/>
    <lineage>
        <taxon>Bacteria</taxon>
        <taxon>Pseudomonadati</taxon>
        <taxon>Pseudomonadota</taxon>
        <taxon>Gammaproteobacteria</taxon>
        <taxon>Oceanospirillales</taxon>
        <taxon>Oceanospirillaceae</taxon>
        <taxon>Thalassolituus</taxon>
    </lineage>
</organism>
<reference evidence="7" key="1">
    <citation type="submission" date="2017-01" db="EMBL/GenBank/DDBJ databases">
        <authorList>
            <person name="Varghese N."/>
            <person name="Submissions S."/>
        </authorList>
    </citation>
    <scope>NUCLEOTIDE SEQUENCE [LARGE SCALE GENOMIC DNA]</scope>
    <source>
        <strain evidence="7">DSM 24913</strain>
    </source>
</reference>
<dbReference type="Pfam" id="PF01041">
    <property type="entry name" value="DegT_DnrJ_EryC1"/>
    <property type="match status" value="1"/>
</dbReference>
<dbReference type="RefSeq" id="WP_217693578.1">
    <property type="nucleotide sequence ID" value="NZ_FTOH01000004.1"/>
</dbReference>
<dbReference type="PANTHER" id="PTHR30244:SF34">
    <property type="entry name" value="DTDP-4-AMINO-4,6-DIDEOXYGALACTOSE TRANSAMINASE"/>
    <property type="match status" value="1"/>
</dbReference>
<evidence type="ECO:0000256" key="1">
    <source>
        <dbReference type="ARBA" id="ARBA00022898"/>
    </source>
</evidence>
<feature type="modified residue" description="N6-(pyridoxal phosphate)lysine" evidence="4">
    <location>
        <position position="217"/>
    </location>
</feature>
<keyword evidence="1 4" id="KW-0663">Pyridoxal phosphate</keyword>
<dbReference type="InterPro" id="IPR015421">
    <property type="entry name" value="PyrdxlP-dep_Trfase_major"/>
</dbReference>
<dbReference type="AlphaFoldDB" id="A0A1N7LLS9"/>
<dbReference type="EMBL" id="FTOH01000004">
    <property type="protein sequence ID" value="SIS74805.1"/>
    <property type="molecule type" value="Genomic_DNA"/>
</dbReference>
<evidence type="ECO:0000313" key="6">
    <source>
        <dbReference type="EMBL" id="SIS74805.1"/>
    </source>
</evidence>
<dbReference type="InterPro" id="IPR015424">
    <property type="entry name" value="PyrdxlP-dep_Trfase"/>
</dbReference>
<evidence type="ECO:0000313" key="7">
    <source>
        <dbReference type="Proteomes" id="UP000185639"/>
    </source>
</evidence>
<dbReference type="PANTHER" id="PTHR30244">
    <property type="entry name" value="TRANSAMINASE"/>
    <property type="match status" value="1"/>
</dbReference>
<dbReference type="SUPFAM" id="SSF53383">
    <property type="entry name" value="PLP-dependent transferases"/>
    <property type="match status" value="1"/>
</dbReference>
<dbReference type="Gene3D" id="3.40.640.10">
    <property type="entry name" value="Type I PLP-dependent aspartate aminotransferase-like (Major domain)"/>
    <property type="match status" value="1"/>
</dbReference>
<dbReference type="InterPro" id="IPR015422">
    <property type="entry name" value="PyrdxlP-dep_Trfase_small"/>
</dbReference>
<dbReference type="Gene3D" id="3.90.1150.10">
    <property type="entry name" value="Aspartate Aminotransferase, domain 1"/>
    <property type="match status" value="1"/>
</dbReference>
<keyword evidence="7" id="KW-1185">Reference proteome</keyword>
<evidence type="ECO:0000256" key="3">
    <source>
        <dbReference type="PIRSR" id="PIRSR000390-1"/>
    </source>
</evidence>
<dbReference type="GO" id="GO:0008483">
    <property type="term" value="F:transaminase activity"/>
    <property type="evidence" value="ECO:0007669"/>
    <property type="project" value="TreeGrafter"/>
</dbReference>
<gene>
    <name evidence="6" type="ORF">SAMN05421686_10477</name>
</gene>
<protein>
    <submittedName>
        <fullName evidence="6">dTDP-4-amino-4,6-dideoxygalactose transaminase</fullName>
    </submittedName>
</protein>
<dbReference type="STRING" id="484498.SAMN05421686_10477"/>
<dbReference type="GO" id="GO:0000271">
    <property type="term" value="P:polysaccharide biosynthetic process"/>
    <property type="evidence" value="ECO:0007669"/>
    <property type="project" value="TreeGrafter"/>
</dbReference>
<feature type="active site" description="Proton acceptor" evidence="3">
    <location>
        <position position="217"/>
    </location>
</feature>
<sequence length="436" mass="48050">MTNTNELLDAMRSETLALEGGAPVITHEFPRYNSLGKEEQDAVQKVMESGVLSQFLGCWHDDFYGGSKVQAFEAQCAEYFGVKHAITVNSWTSGLIAAVGALDIEPGDEIIVTPWTMCASATAILHWNAIPVFADIDPKTFNLDPESVRRNISEKTRAIMAVDIFGQSADMDALRAIADEFNLKIISDTAQAPAAQYKGKWAGTLGDIGGYSLNYHKHIHTGEGGVVVTNDDALAERVRLIRNHAEAVLPDREAMPINNMLGYNFRLGEIECAIGIEQLKKLNGLVESRRALAERLAAGICELPGLSVPYVADGNTHVYYVFPLLVDPDITGVSKFEIAEALKAEGVILATQYQNLHLLPMYQQKTAYGSSGFPWSADFTRQDISYEKGICPVAEDMNDRTYLGFGMCTYDLTESDVDLIIRAFHKVWAHKVEMSR</sequence>
<name>A0A1N7LLS9_9GAMM</name>
<evidence type="ECO:0000256" key="4">
    <source>
        <dbReference type="PIRSR" id="PIRSR000390-2"/>
    </source>
</evidence>
<dbReference type="Proteomes" id="UP000185639">
    <property type="component" value="Unassembled WGS sequence"/>
</dbReference>
<dbReference type="GO" id="GO:0030170">
    <property type="term" value="F:pyridoxal phosphate binding"/>
    <property type="evidence" value="ECO:0007669"/>
    <property type="project" value="TreeGrafter"/>
</dbReference>
<accession>A0A1N7LLS9</accession>
<evidence type="ECO:0000256" key="5">
    <source>
        <dbReference type="RuleBase" id="RU004508"/>
    </source>
</evidence>
<comment type="similarity">
    <text evidence="2 5">Belongs to the DegT/DnrJ/EryC1 family.</text>
</comment>
<proteinExistence type="inferred from homology"/>
<dbReference type="PIRSF" id="PIRSF000390">
    <property type="entry name" value="PLP_StrS"/>
    <property type="match status" value="1"/>
</dbReference>
<evidence type="ECO:0000256" key="2">
    <source>
        <dbReference type="ARBA" id="ARBA00037999"/>
    </source>
</evidence>
<dbReference type="CDD" id="cd00616">
    <property type="entry name" value="AHBA_syn"/>
    <property type="match status" value="1"/>
</dbReference>